<dbReference type="EMBL" id="JBHSAJ010000035">
    <property type="protein sequence ID" value="MFC3935512.1"/>
    <property type="molecule type" value="Genomic_DNA"/>
</dbReference>
<comment type="caution">
    <text evidence="1">The sequence shown here is derived from an EMBL/GenBank/DDBJ whole genome shotgun (WGS) entry which is preliminary data.</text>
</comment>
<proteinExistence type="predicted"/>
<keyword evidence="2" id="KW-1185">Reference proteome</keyword>
<name>A0ABV8DBC1_9BURK</name>
<accession>A0ABV8DBC1</accession>
<dbReference type="InterPro" id="IPR032787">
    <property type="entry name" value="Prok-E2_D"/>
</dbReference>
<sequence length="264" mass="29417">MMGVSAQSSAPVSLLKGAILLYGGRTSHDSVCDVFDYATVHEVAVIRERPEVTPGRLMTEKDLGLIYAQLALKQAVRKPVRWIEDTRLAEGADRLVWWTPPGHRSMFFKKSSTSKASFDGHAICPVPALVWMTIDAQHLHLYAVKCAGRPTPETQLFQAPFFNVWGSGQVCVGNANTPTAERAFEPKAWEDMFFGSSFTHPNFSQKDRLVKGLDPAAFWKSQVEKPTRRFPTSRLAAVRLTVGDLIEVNTRDRLAGLERPEGEF</sequence>
<reference evidence="2" key="1">
    <citation type="journal article" date="2019" name="Int. J. Syst. Evol. Microbiol.">
        <title>The Global Catalogue of Microorganisms (GCM) 10K type strain sequencing project: providing services to taxonomists for standard genome sequencing and annotation.</title>
        <authorList>
            <consortium name="The Broad Institute Genomics Platform"/>
            <consortium name="The Broad Institute Genome Sequencing Center for Infectious Disease"/>
            <person name="Wu L."/>
            <person name="Ma J."/>
        </authorList>
    </citation>
    <scope>NUCLEOTIDE SEQUENCE [LARGE SCALE GENOMIC DNA]</scope>
    <source>
        <strain evidence="2">CCUG 2113</strain>
    </source>
</reference>
<dbReference type="RefSeq" id="WP_055397619.1">
    <property type="nucleotide sequence ID" value="NZ_JAMXAX010000137.1"/>
</dbReference>
<dbReference type="InterPro" id="IPR022280">
    <property type="entry name" value="PRTRC_protein-B"/>
</dbReference>
<dbReference type="Pfam" id="PF14460">
    <property type="entry name" value="Prok-E2_D"/>
    <property type="match status" value="1"/>
</dbReference>
<evidence type="ECO:0000313" key="1">
    <source>
        <dbReference type="EMBL" id="MFC3935512.1"/>
    </source>
</evidence>
<dbReference type="NCBIfam" id="TIGR03737">
    <property type="entry name" value="PRTRC_B"/>
    <property type="match status" value="1"/>
</dbReference>
<protein>
    <submittedName>
        <fullName evidence="1">PRTRC system protein B</fullName>
    </submittedName>
</protein>
<gene>
    <name evidence="1" type="ORF">ACFOW3_12890</name>
</gene>
<organism evidence="1 2">
    <name type="scientific">Acidovorax facilis</name>
    <dbReference type="NCBI Taxonomy" id="12917"/>
    <lineage>
        <taxon>Bacteria</taxon>
        <taxon>Pseudomonadati</taxon>
        <taxon>Pseudomonadota</taxon>
        <taxon>Betaproteobacteria</taxon>
        <taxon>Burkholderiales</taxon>
        <taxon>Comamonadaceae</taxon>
        <taxon>Acidovorax</taxon>
    </lineage>
</organism>
<dbReference type="Proteomes" id="UP001595693">
    <property type="component" value="Unassembled WGS sequence"/>
</dbReference>
<evidence type="ECO:0000313" key="2">
    <source>
        <dbReference type="Proteomes" id="UP001595693"/>
    </source>
</evidence>